<accession>A0ACB8RVK0</accession>
<sequence>MVNIKAAMPFIRRTALHGCLDRPTSRSGRGPSPPPFVDTSESSSSLSAHPWVMERRHAGQNCTGSSAPCSTRRERGSMRGVHRATRRQTRHKERRRALRELHGRGWLATVARELAVDEGGEAEPAPPKQEVGSLTCSWGISMCLRISWSSPAARALRLRLCSSPSSPGNYTIGTVYGIHRGPVVDNTPTRGAQLGWPDLSNLGCFSGARFQDRRCLLSILQAVLVCIEGRIGG</sequence>
<evidence type="ECO:0000313" key="2">
    <source>
        <dbReference type="Proteomes" id="UP000814033"/>
    </source>
</evidence>
<dbReference type="Proteomes" id="UP000814033">
    <property type="component" value="Unassembled WGS sequence"/>
</dbReference>
<protein>
    <submittedName>
        <fullName evidence="1">Uncharacterized protein</fullName>
    </submittedName>
</protein>
<reference evidence="1" key="1">
    <citation type="submission" date="2021-02" db="EMBL/GenBank/DDBJ databases">
        <authorList>
            <consortium name="DOE Joint Genome Institute"/>
            <person name="Ahrendt S."/>
            <person name="Looney B.P."/>
            <person name="Miyauchi S."/>
            <person name="Morin E."/>
            <person name="Drula E."/>
            <person name="Courty P.E."/>
            <person name="Chicoki N."/>
            <person name="Fauchery L."/>
            <person name="Kohler A."/>
            <person name="Kuo A."/>
            <person name="Labutti K."/>
            <person name="Pangilinan J."/>
            <person name="Lipzen A."/>
            <person name="Riley R."/>
            <person name="Andreopoulos W."/>
            <person name="He G."/>
            <person name="Johnson J."/>
            <person name="Barry K.W."/>
            <person name="Grigoriev I.V."/>
            <person name="Nagy L."/>
            <person name="Hibbett D."/>
            <person name="Henrissat B."/>
            <person name="Matheny P.B."/>
            <person name="Labbe J."/>
            <person name="Martin F."/>
        </authorList>
    </citation>
    <scope>NUCLEOTIDE SEQUENCE</scope>
    <source>
        <strain evidence="1">FP105234-sp</strain>
    </source>
</reference>
<organism evidence="1 2">
    <name type="scientific">Auriscalpium vulgare</name>
    <dbReference type="NCBI Taxonomy" id="40419"/>
    <lineage>
        <taxon>Eukaryota</taxon>
        <taxon>Fungi</taxon>
        <taxon>Dikarya</taxon>
        <taxon>Basidiomycota</taxon>
        <taxon>Agaricomycotina</taxon>
        <taxon>Agaricomycetes</taxon>
        <taxon>Russulales</taxon>
        <taxon>Auriscalpiaceae</taxon>
        <taxon>Auriscalpium</taxon>
    </lineage>
</organism>
<gene>
    <name evidence="1" type="ORF">FA95DRAFT_1558999</name>
</gene>
<reference evidence="1" key="2">
    <citation type="journal article" date="2022" name="New Phytol.">
        <title>Evolutionary transition to the ectomycorrhizal habit in the genomes of a hyperdiverse lineage of mushroom-forming fungi.</title>
        <authorList>
            <person name="Looney B."/>
            <person name="Miyauchi S."/>
            <person name="Morin E."/>
            <person name="Drula E."/>
            <person name="Courty P.E."/>
            <person name="Kohler A."/>
            <person name="Kuo A."/>
            <person name="LaButti K."/>
            <person name="Pangilinan J."/>
            <person name="Lipzen A."/>
            <person name="Riley R."/>
            <person name="Andreopoulos W."/>
            <person name="He G."/>
            <person name="Johnson J."/>
            <person name="Nolan M."/>
            <person name="Tritt A."/>
            <person name="Barry K.W."/>
            <person name="Grigoriev I.V."/>
            <person name="Nagy L.G."/>
            <person name="Hibbett D."/>
            <person name="Henrissat B."/>
            <person name="Matheny P.B."/>
            <person name="Labbe J."/>
            <person name="Martin F.M."/>
        </authorList>
    </citation>
    <scope>NUCLEOTIDE SEQUENCE</scope>
    <source>
        <strain evidence="1">FP105234-sp</strain>
    </source>
</reference>
<dbReference type="EMBL" id="MU275902">
    <property type="protein sequence ID" value="KAI0047558.1"/>
    <property type="molecule type" value="Genomic_DNA"/>
</dbReference>
<evidence type="ECO:0000313" key="1">
    <source>
        <dbReference type="EMBL" id="KAI0047558.1"/>
    </source>
</evidence>
<keyword evidence="2" id="KW-1185">Reference proteome</keyword>
<proteinExistence type="predicted"/>
<comment type="caution">
    <text evidence="1">The sequence shown here is derived from an EMBL/GenBank/DDBJ whole genome shotgun (WGS) entry which is preliminary data.</text>
</comment>
<name>A0ACB8RVK0_9AGAM</name>